<dbReference type="SUPFAM" id="SSF53474">
    <property type="entry name" value="alpha/beta-Hydrolases"/>
    <property type="match status" value="1"/>
</dbReference>
<feature type="domain" description="Alpha/beta hydrolase fold-3" evidence="3">
    <location>
        <begin position="199"/>
        <end position="404"/>
    </location>
</feature>
<dbReference type="InterPro" id="IPR011008">
    <property type="entry name" value="Dimeric_a/b-barrel"/>
</dbReference>
<evidence type="ECO:0000256" key="2">
    <source>
        <dbReference type="SAM" id="MobiDB-lite"/>
    </source>
</evidence>
<proteinExistence type="predicted"/>
<feature type="region of interest" description="Disordered" evidence="2">
    <location>
        <begin position="92"/>
        <end position="128"/>
    </location>
</feature>
<accession>I0WNP2</accession>
<sequence length="442" mass="46763">MGDQLVELLLTGLDEGNPAASEWCVVYLVSRSATNPDVVTVQEGWTTEEDHHRIFAGEAAQAIAAQFADILADEPTYGDLIPVRGKANYHTFSAPSELNSPDAGQPAPHKPDLTVPHPPLDPELQDLLSSMPETPPLDKQTLEMIRPYATLPAETAIASHLPVDRQEISIASFDGAQIPVTILRPIGSDLTGGNAPCVYWLHGGGMIMGDRYSQIDIPLDWLARFGAVVVSVDYRLAPEFSGTTLVEDCYAGLVWAADHATDLGIDLGKLVIAGTSAGGGLAAGTALLARERKGPALAAQVLIGPMLDHRNNTASSHQFDGAAIWSRDANAFGWHSVLEGIGDGPVPSCVSPAIADDLSGLPTTYIDAGSAEVFRDEAVAYATRIWAAGGQADLQVWAGGFHGFDALFPHAALSQIARQTRSDWLGRVLAGSAVRTPTATDR</sequence>
<dbReference type="InterPro" id="IPR029058">
    <property type="entry name" value="AB_hydrolase_fold"/>
</dbReference>
<dbReference type="EMBL" id="AJJH01000114">
    <property type="protein sequence ID" value="EID78008.1"/>
    <property type="molecule type" value="Genomic_DNA"/>
</dbReference>
<organism evidence="4 5">
    <name type="scientific">Rhodococcus opacus RKJ300 = JCM 13270</name>
    <dbReference type="NCBI Taxonomy" id="1165867"/>
    <lineage>
        <taxon>Bacteria</taxon>
        <taxon>Bacillati</taxon>
        <taxon>Actinomycetota</taxon>
        <taxon>Actinomycetes</taxon>
        <taxon>Mycobacteriales</taxon>
        <taxon>Nocardiaceae</taxon>
        <taxon>Rhodococcus</taxon>
    </lineage>
</organism>
<dbReference type="Pfam" id="PF07859">
    <property type="entry name" value="Abhydrolase_3"/>
    <property type="match status" value="1"/>
</dbReference>
<dbReference type="InterPro" id="IPR013094">
    <property type="entry name" value="AB_hydrolase_3"/>
</dbReference>
<keyword evidence="1" id="KW-0378">Hydrolase</keyword>
<reference evidence="4 5" key="1">
    <citation type="journal article" date="2012" name="J. Bacteriol.">
        <title>Draft genome sequence of the nitrophenol-degrading actinomycete Rhodococcus imtechensis RKJ300.</title>
        <authorList>
            <person name="Vikram S."/>
            <person name="Kumar S."/>
            <person name="Subramanian S."/>
            <person name="Raghava G.P."/>
        </authorList>
    </citation>
    <scope>NUCLEOTIDE SEQUENCE [LARGE SCALE GENOMIC DNA]</scope>
    <source>
        <strain evidence="4 5">RKJ300</strain>
    </source>
</reference>
<dbReference type="InterPro" id="IPR050300">
    <property type="entry name" value="GDXG_lipolytic_enzyme"/>
</dbReference>
<dbReference type="Gene3D" id="3.40.50.1820">
    <property type="entry name" value="alpha/beta hydrolase"/>
    <property type="match status" value="1"/>
</dbReference>
<evidence type="ECO:0000256" key="1">
    <source>
        <dbReference type="ARBA" id="ARBA00022801"/>
    </source>
</evidence>
<dbReference type="AlphaFoldDB" id="I0WNP2"/>
<dbReference type="SUPFAM" id="SSF54909">
    <property type="entry name" value="Dimeric alpha+beta barrel"/>
    <property type="match status" value="1"/>
</dbReference>
<name>I0WNP2_RHOOP</name>
<evidence type="ECO:0000313" key="5">
    <source>
        <dbReference type="Proteomes" id="UP000006447"/>
    </source>
</evidence>
<comment type="caution">
    <text evidence="4">The sequence shown here is derived from an EMBL/GenBank/DDBJ whole genome shotgun (WGS) entry which is preliminary data.</text>
</comment>
<evidence type="ECO:0000313" key="4">
    <source>
        <dbReference type="EMBL" id="EID78008.1"/>
    </source>
</evidence>
<evidence type="ECO:0000259" key="3">
    <source>
        <dbReference type="Pfam" id="PF07859"/>
    </source>
</evidence>
<dbReference type="Proteomes" id="UP000006447">
    <property type="component" value="Unassembled WGS sequence"/>
</dbReference>
<gene>
    <name evidence="4" type="ORF">W59_20593</name>
</gene>
<dbReference type="PANTHER" id="PTHR48081:SF8">
    <property type="entry name" value="ALPHA_BETA HYDROLASE FOLD-3 DOMAIN-CONTAINING PROTEIN-RELATED"/>
    <property type="match status" value="1"/>
</dbReference>
<dbReference type="PANTHER" id="PTHR48081">
    <property type="entry name" value="AB HYDROLASE SUPERFAMILY PROTEIN C4A8.06C"/>
    <property type="match status" value="1"/>
</dbReference>
<dbReference type="GO" id="GO:0016787">
    <property type="term" value="F:hydrolase activity"/>
    <property type="evidence" value="ECO:0007669"/>
    <property type="project" value="UniProtKB-KW"/>
</dbReference>
<protein>
    <submittedName>
        <fullName evidence="4">Esterase LipW</fullName>
    </submittedName>
</protein>
<dbReference type="PATRIC" id="fig|1165867.3.peg.4194"/>
<dbReference type="Gene3D" id="3.30.70.100">
    <property type="match status" value="1"/>
</dbReference>